<accession>A0A2N9B234</accession>
<dbReference type="GO" id="GO:0008168">
    <property type="term" value="F:methyltransferase activity"/>
    <property type="evidence" value="ECO:0007669"/>
    <property type="project" value="UniProtKB-KW"/>
</dbReference>
<dbReference type="InterPro" id="IPR041698">
    <property type="entry name" value="Methyltransf_25"/>
</dbReference>
<dbReference type="Gene3D" id="3.40.50.150">
    <property type="entry name" value="Vaccinia Virus protein VP39"/>
    <property type="match status" value="1"/>
</dbReference>
<dbReference type="Proteomes" id="UP000235464">
    <property type="component" value="Chromosome I"/>
</dbReference>
<dbReference type="OrthoDB" id="3286690at2"/>
<dbReference type="SUPFAM" id="SSF53335">
    <property type="entry name" value="S-adenosyl-L-methionine-dependent methyltransferases"/>
    <property type="match status" value="1"/>
</dbReference>
<dbReference type="CDD" id="cd02440">
    <property type="entry name" value="AdoMet_MTases"/>
    <property type="match status" value="1"/>
</dbReference>
<dbReference type="Pfam" id="PF13649">
    <property type="entry name" value="Methyltransf_25"/>
    <property type="match status" value="1"/>
</dbReference>
<organism evidence="2 3">
    <name type="scientific">Streptomyces chartreusis NRRL 3882</name>
    <dbReference type="NCBI Taxonomy" id="1079985"/>
    <lineage>
        <taxon>Bacteria</taxon>
        <taxon>Bacillati</taxon>
        <taxon>Actinomycetota</taxon>
        <taxon>Actinomycetes</taxon>
        <taxon>Kitasatosporales</taxon>
        <taxon>Streptomycetaceae</taxon>
        <taxon>Streptomyces</taxon>
    </lineage>
</organism>
<dbReference type="EMBL" id="LT963352">
    <property type="protein sequence ID" value="SOR77400.1"/>
    <property type="molecule type" value="Genomic_DNA"/>
</dbReference>
<dbReference type="InterPro" id="IPR029063">
    <property type="entry name" value="SAM-dependent_MTases_sf"/>
</dbReference>
<protein>
    <submittedName>
        <fullName evidence="2">Trans-aconitate 2-methyltransferase</fullName>
    </submittedName>
</protein>
<sequence>MTSTAAPTARHWAERWDRQQEAFLPEREEQFTAIIDAVEEISGRPDPLVLDLGCGPGSIGVRLLARVPDATVVSVDADPLLLELGRAAHGGVRGLHFVDADLRSPGWVDRLGLERQADAVVSSTALHWLDPATLVAVYTAMTKVLRPGGILLNCDELERDREASPVLSRLDRSLLRREYARRFPEGRGDGWYEWWEQVQAEPAFADAVAERRRRGYDGENHSDLSAGFGIHLDALGQAGFAEVGTIWQRGEVRLLCGVTDSPDNALAFDDPGTHNHAAGAHP</sequence>
<dbReference type="PANTHER" id="PTHR43591">
    <property type="entry name" value="METHYLTRANSFERASE"/>
    <property type="match status" value="1"/>
</dbReference>
<feature type="domain" description="Methyltransferase" evidence="1">
    <location>
        <begin position="49"/>
        <end position="149"/>
    </location>
</feature>
<dbReference type="AlphaFoldDB" id="A0A2N9B234"/>
<reference evidence="3" key="1">
    <citation type="submission" date="2017-11" db="EMBL/GenBank/DDBJ databases">
        <authorList>
            <person name="Wibberg D."/>
        </authorList>
    </citation>
    <scope>NUCLEOTIDE SEQUENCE [LARGE SCALE GENOMIC DNA]</scope>
</reference>
<gene>
    <name evidence="2" type="ORF">SCNRRL3882_0872</name>
</gene>
<keyword evidence="2" id="KW-0489">Methyltransferase</keyword>
<name>A0A2N9B234_STRCX</name>
<keyword evidence="2" id="KW-0808">Transferase</keyword>
<evidence type="ECO:0000313" key="3">
    <source>
        <dbReference type="Proteomes" id="UP000235464"/>
    </source>
</evidence>
<keyword evidence="3" id="KW-1185">Reference proteome</keyword>
<dbReference type="RefSeq" id="WP_010047285.1">
    <property type="nucleotide sequence ID" value="NZ_LT962942.1"/>
</dbReference>
<proteinExistence type="predicted"/>
<evidence type="ECO:0000313" key="2">
    <source>
        <dbReference type="EMBL" id="SOR77400.1"/>
    </source>
</evidence>
<dbReference type="GO" id="GO:0032259">
    <property type="term" value="P:methylation"/>
    <property type="evidence" value="ECO:0007669"/>
    <property type="project" value="UniProtKB-KW"/>
</dbReference>
<evidence type="ECO:0000259" key="1">
    <source>
        <dbReference type="Pfam" id="PF13649"/>
    </source>
</evidence>